<evidence type="ECO:0000256" key="5">
    <source>
        <dbReference type="SAM" id="MobiDB-lite"/>
    </source>
</evidence>
<dbReference type="SUPFAM" id="SSF46785">
    <property type="entry name" value="Winged helix' DNA-binding domain"/>
    <property type="match status" value="1"/>
</dbReference>
<organism evidence="7 8">
    <name type="scientific">Orrella marina</name>
    <dbReference type="NCBI Taxonomy" id="2163011"/>
    <lineage>
        <taxon>Bacteria</taxon>
        <taxon>Pseudomonadati</taxon>
        <taxon>Pseudomonadota</taxon>
        <taxon>Betaproteobacteria</taxon>
        <taxon>Burkholderiales</taxon>
        <taxon>Alcaligenaceae</taxon>
        <taxon>Orrella</taxon>
    </lineage>
</organism>
<keyword evidence="3" id="KW-0238">DNA-binding</keyword>
<gene>
    <name evidence="7" type="ORF">DBV39_15140</name>
</gene>
<evidence type="ECO:0000313" key="7">
    <source>
        <dbReference type="EMBL" id="AWB34842.1"/>
    </source>
</evidence>
<evidence type="ECO:0000259" key="6">
    <source>
        <dbReference type="PROSITE" id="PS50931"/>
    </source>
</evidence>
<dbReference type="Gene3D" id="1.10.10.10">
    <property type="entry name" value="Winged helix-like DNA-binding domain superfamily/Winged helix DNA-binding domain"/>
    <property type="match status" value="1"/>
</dbReference>
<dbReference type="Pfam" id="PF03466">
    <property type="entry name" value="LysR_substrate"/>
    <property type="match status" value="1"/>
</dbReference>
<protein>
    <submittedName>
        <fullName evidence="7">LysR family transcriptional regulator</fullName>
    </submittedName>
</protein>
<dbReference type="GO" id="GO:0032993">
    <property type="term" value="C:protein-DNA complex"/>
    <property type="evidence" value="ECO:0007669"/>
    <property type="project" value="TreeGrafter"/>
</dbReference>
<reference evidence="7 8" key="1">
    <citation type="submission" date="2018-04" db="EMBL/GenBank/DDBJ databases">
        <title>Bordetella sp. HZ20 isolated from seawater.</title>
        <authorList>
            <person name="Sun C."/>
        </authorList>
    </citation>
    <scope>NUCLEOTIDE SEQUENCE [LARGE SCALE GENOMIC DNA]</scope>
    <source>
        <strain evidence="7 8">HZ20</strain>
    </source>
</reference>
<dbReference type="SUPFAM" id="SSF53850">
    <property type="entry name" value="Periplasmic binding protein-like II"/>
    <property type="match status" value="1"/>
</dbReference>
<evidence type="ECO:0000256" key="3">
    <source>
        <dbReference type="ARBA" id="ARBA00023125"/>
    </source>
</evidence>
<dbReference type="AlphaFoldDB" id="A0A2R4XM14"/>
<feature type="compositionally biased region" description="Basic and acidic residues" evidence="5">
    <location>
        <begin position="284"/>
        <end position="301"/>
    </location>
</feature>
<dbReference type="OrthoDB" id="9803735at2"/>
<dbReference type="InterPro" id="IPR005119">
    <property type="entry name" value="LysR_subst-bd"/>
</dbReference>
<dbReference type="PANTHER" id="PTHR30346">
    <property type="entry name" value="TRANSCRIPTIONAL DUAL REGULATOR HCAR-RELATED"/>
    <property type="match status" value="1"/>
</dbReference>
<dbReference type="Proteomes" id="UP000244571">
    <property type="component" value="Chromosome"/>
</dbReference>
<sequence>MAEAARRLNLTHGGVAQQIRALEQELGAELVRRAGRVVHLTNAGHRILLQAQKIVEEVDSLAAMANADELRGELQLAAGSTVLTHKMADILVVLNSRYPDIRVNLVSGISAEFYGMVENHTLDAAIAIEPSFTLPKSLGWRYLTEEPFFLLTSVRHQGKDPMQLLKDEPFIRYHRGSWVRDRIDIYLKSIGVTPHGNYELASTETIVALVHRGLGNAIVPSSWHLWRQGPDVLTMPLNPVCPARKLGLLWDRGSPRLQLIEAFWDAAAQVYRTHPGSHGLEPVPRLKAEATTDPVTRERVK</sequence>
<dbReference type="PRINTS" id="PR00039">
    <property type="entry name" value="HTHLYSR"/>
</dbReference>
<dbReference type="PROSITE" id="PS50931">
    <property type="entry name" value="HTH_LYSR"/>
    <property type="match status" value="1"/>
</dbReference>
<dbReference type="InterPro" id="IPR036388">
    <property type="entry name" value="WH-like_DNA-bd_sf"/>
</dbReference>
<accession>A0A2R4XM14</accession>
<dbReference type="PANTHER" id="PTHR30346:SF28">
    <property type="entry name" value="HTH-TYPE TRANSCRIPTIONAL REGULATOR CYNR"/>
    <property type="match status" value="1"/>
</dbReference>
<name>A0A2R4XM14_9BURK</name>
<dbReference type="EMBL" id="CP028901">
    <property type="protein sequence ID" value="AWB34842.1"/>
    <property type="molecule type" value="Genomic_DNA"/>
</dbReference>
<proteinExistence type="inferred from homology"/>
<evidence type="ECO:0000256" key="2">
    <source>
        <dbReference type="ARBA" id="ARBA00023015"/>
    </source>
</evidence>
<comment type="similarity">
    <text evidence="1">Belongs to the LysR transcriptional regulatory family.</text>
</comment>
<evidence type="ECO:0000313" key="8">
    <source>
        <dbReference type="Proteomes" id="UP000244571"/>
    </source>
</evidence>
<keyword evidence="4" id="KW-0804">Transcription</keyword>
<dbReference type="Pfam" id="PF00126">
    <property type="entry name" value="HTH_1"/>
    <property type="match status" value="1"/>
</dbReference>
<feature type="region of interest" description="Disordered" evidence="5">
    <location>
        <begin position="278"/>
        <end position="301"/>
    </location>
</feature>
<dbReference type="GO" id="GO:0003700">
    <property type="term" value="F:DNA-binding transcription factor activity"/>
    <property type="evidence" value="ECO:0007669"/>
    <property type="project" value="InterPro"/>
</dbReference>
<dbReference type="GO" id="GO:0003677">
    <property type="term" value="F:DNA binding"/>
    <property type="evidence" value="ECO:0007669"/>
    <property type="project" value="UniProtKB-KW"/>
</dbReference>
<evidence type="ECO:0000256" key="4">
    <source>
        <dbReference type="ARBA" id="ARBA00023163"/>
    </source>
</evidence>
<evidence type="ECO:0000256" key="1">
    <source>
        <dbReference type="ARBA" id="ARBA00009437"/>
    </source>
</evidence>
<dbReference type="InterPro" id="IPR000847">
    <property type="entry name" value="LysR_HTH_N"/>
</dbReference>
<keyword evidence="2" id="KW-0805">Transcription regulation</keyword>
<feature type="domain" description="HTH lysR-type" evidence="6">
    <location>
        <begin position="1"/>
        <end position="41"/>
    </location>
</feature>
<dbReference type="Gene3D" id="3.40.190.10">
    <property type="entry name" value="Periplasmic binding protein-like II"/>
    <property type="match status" value="2"/>
</dbReference>
<dbReference type="KEGG" id="boz:DBV39_15140"/>
<dbReference type="InterPro" id="IPR036390">
    <property type="entry name" value="WH_DNA-bd_sf"/>
</dbReference>
<keyword evidence="8" id="KW-1185">Reference proteome</keyword>